<dbReference type="Pfam" id="PF07963">
    <property type="entry name" value="N_methyl"/>
    <property type="match status" value="1"/>
</dbReference>
<dbReference type="PROSITE" id="PS00409">
    <property type="entry name" value="PROKAR_NTER_METHYL"/>
    <property type="match status" value="1"/>
</dbReference>
<dbReference type="InterPro" id="IPR012902">
    <property type="entry name" value="N_methyl_site"/>
</dbReference>
<dbReference type="PANTHER" id="PTHR30093">
    <property type="entry name" value="GENERAL SECRETION PATHWAY PROTEIN G"/>
    <property type="match status" value="1"/>
</dbReference>
<evidence type="ECO:0000313" key="3">
    <source>
        <dbReference type="EMBL" id="SFM60387.1"/>
    </source>
</evidence>
<organism evidence="3 4">
    <name type="scientific">Marinobacter zhejiangensis</name>
    <dbReference type="NCBI Taxonomy" id="488535"/>
    <lineage>
        <taxon>Bacteria</taxon>
        <taxon>Pseudomonadati</taxon>
        <taxon>Pseudomonadota</taxon>
        <taxon>Gammaproteobacteria</taxon>
        <taxon>Pseudomonadales</taxon>
        <taxon>Marinobacteraceae</taxon>
        <taxon>Marinobacter</taxon>
    </lineage>
</organism>
<keyword evidence="2" id="KW-0472">Membrane</keyword>
<feature type="transmembrane region" description="Helical" evidence="2">
    <location>
        <begin position="12"/>
        <end position="32"/>
    </location>
</feature>
<dbReference type="Gene3D" id="3.30.700.10">
    <property type="entry name" value="Glycoprotein, Type 4 Pilin"/>
    <property type="match status" value="1"/>
</dbReference>
<evidence type="ECO:0000256" key="2">
    <source>
        <dbReference type="SAM" id="Phobius"/>
    </source>
</evidence>
<dbReference type="NCBIfam" id="TIGR02532">
    <property type="entry name" value="IV_pilin_GFxxxE"/>
    <property type="match status" value="1"/>
</dbReference>
<dbReference type="AlphaFoldDB" id="A0A1I4S7B3"/>
<reference evidence="4" key="1">
    <citation type="submission" date="2016-10" db="EMBL/GenBank/DDBJ databases">
        <authorList>
            <person name="Varghese N."/>
            <person name="Submissions S."/>
        </authorList>
    </citation>
    <scope>NUCLEOTIDE SEQUENCE [LARGE SCALE GENOMIC DNA]</scope>
    <source>
        <strain evidence="4">CGMCC 1.7061</strain>
    </source>
</reference>
<dbReference type="Proteomes" id="UP000198519">
    <property type="component" value="Unassembled WGS sequence"/>
</dbReference>
<dbReference type="InterPro" id="IPR031982">
    <property type="entry name" value="PilE-like"/>
</dbReference>
<dbReference type="GO" id="GO:0043683">
    <property type="term" value="P:type IV pilus assembly"/>
    <property type="evidence" value="ECO:0007669"/>
    <property type="project" value="InterPro"/>
</dbReference>
<sequence length="153" mass="16276">MKGVGALKNKGFTLIELMIVVTIVGILAAIAYPNYQDHVQKTRRSEAQGALMGLANAMERHFTVNNTYEGAATGGADTGAPATYPDEAPLDGSVKYYDLRIVAPTNATTYTIRATPKGGQAGNGVLQLSSTGVRWWDADNDGVVDTGENRWGK</sequence>
<dbReference type="PANTHER" id="PTHR30093:SF47">
    <property type="entry name" value="TYPE IV PILUS NON-CORE MINOR PILIN PILE"/>
    <property type="match status" value="1"/>
</dbReference>
<gene>
    <name evidence="3" type="ORF">SAMN04487963_3063</name>
</gene>
<dbReference type="OrthoDB" id="5296638at2"/>
<dbReference type="InterPro" id="IPR000983">
    <property type="entry name" value="Bac_GSPG_pilin"/>
</dbReference>
<keyword evidence="2" id="KW-0812">Transmembrane</keyword>
<keyword evidence="4" id="KW-1185">Reference proteome</keyword>
<dbReference type="PRINTS" id="PR00813">
    <property type="entry name" value="BCTERIALGSPG"/>
</dbReference>
<dbReference type="RefSeq" id="WP_092024208.1">
    <property type="nucleotide sequence ID" value="NZ_FOUE01000005.1"/>
</dbReference>
<proteinExistence type="predicted"/>
<dbReference type="GO" id="GO:0015628">
    <property type="term" value="P:protein secretion by the type II secretion system"/>
    <property type="evidence" value="ECO:0007669"/>
    <property type="project" value="InterPro"/>
</dbReference>
<protein>
    <submittedName>
        <fullName evidence="3">Type IV pilus assembly protein PilE</fullName>
    </submittedName>
</protein>
<dbReference type="EMBL" id="FOUE01000005">
    <property type="protein sequence ID" value="SFM60387.1"/>
    <property type="molecule type" value="Genomic_DNA"/>
</dbReference>
<keyword evidence="1" id="KW-0488">Methylation</keyword>
<name>A0A1I4S7B3_9GAMM</name>
<dbReference type="Pfam" id="PF16732">
    <property type="entry name" value="ComP_DUS"/>
    <property type="match status" value="1"/>
</dbReference>
<keyword evidence="2" id="KW-1133">Transmembrane helix</keyword>
<dbReference type="InterPro" id="IPR045584">
    <property type="entry name" value="Pilin-like"/>
</dbReference>
<dbReference type="STRING" id="488535.SAMN04487963_3063"/>
<dbReference type="GO" id="GO:0015627">
    <property type="term" value="C:type II protein secretion system complex"/>
    <property type="evidence" value="ECO:0007669"/>
    <property type="project" value="InterPro"/>
</dbReference>
<accession>A0A1I4S7B3</accession>
<evidence type="ECO:0000313" key="4">
    <source>
        <dbReference type="Proteomes" id="UP000198519"/>
    </source>
</evidence>
<dbReference type="SUPFAM" id="SSF54523">
    <property type="entry name" value="Pili subunits"/>
    <property type="match status" value="1"/>
</dbReference>
<evidence type="ECO:0000256" key="1">
    <source>
        <dbReference type="ARBA" id="ARBA00022481"/>
    </source>
</evidence>